<keyword evidence="1" id="KW-0472">Membrane</keyword>
<evidence type="ECO:0000256" key="1">
    <source>
        <dbReference type="SAM" id="Phobius"/>
    </source>
</evidence>
<sequence>MNELAPLFDKEHSKEKMAVKSVVAVAGLATVSAIALCYFAPAGLGLTIMGESAVKWVGLHKALSVTGAVAGTGATGIFGLQANTHSKQRNLMEQVRANHFNFLKNKEIIVALLILRLFGGPFESITRQILLEMSIQEELISVEKYQQALLKTGFEDLSHSYQEYVTSIQKLLNSIE</sequence>
<feature type="transmembrane region" description="Helical" evidence="1">
    <location>
        <begin position="62"/>
        <end position="82"/>
    </location>
</feature>
<protein>
    <submittedName>
        <fullName evidence="2">Uncharacterized protein</fullName>
    </submittedName>
</protein>
<evidence type="ECO:0000313" key="3">
    <source>
        <dbReference type="Proteomes" id="UP000573603"/>
    </source>
</evidence>
<name>A0A8H4Z9H4_9HYPO</name>
<reference evidence="2 3" key="1">
    <citation type="journal article" date="2020" name="BMC Genomics">
        <title>Correction to: Identification and distribution of gene clusters required for synthesis of sphingolipid metabolism inhibitors in diverse species of the filamentous fungus Fusarium.</title>
        <authorList>
            <person name="Kim H.S."/>
            <person name="Lohmar J.M."/>
            <person name="Busman M."/>
            <person name="Brown D.W."/>
            <person name="Naumann T.A."/>
            <person name="Divon H.H."/>
            <person name="Lysoe E."/>
            <person name="Uhlig S."/>
            <person name="Proctor R.H."/>
        </authorList>
    </citation>
    <scope>NUCLEOTIDE SEQUENCE [LARGE SCALE GENOMIC DNA]</scope>
    <source>
        <strain evidence="2 3">NRRL 25214</strain>
    </source>
</reference>
<feature type="transmembrane region" description="Helical" evidence="1">
    <location>
        <begin position="21"/>
        <end position="42"/>
    </location>
</feature>
<dbReference type="EMBL" id="JABEVY010000220">
    <property type="protein sequence ID" value="KAF5241905.1"/>
    <property type="molecule type" value="Genomic_DNA"/>
</dbReference>
<keyword evidence="1" id="KW-1133">Transmembrane helix</keyword>
<organism evidence="2 3">
    <name type="scientific">Fusarium anthophilum</name>
    <dbReference type="NCBI Taxonomy" id="48485"/>
    <lineage>
        <taxon>Eukaryota</taxon>
        <taxon>Fungi</taxon>
        <taxon>Dikarya</taxon>
        <taxon>Ascomycota</taxon>
        <taxon>Pezizomycotina</taxon>
        <taxon>Sordariomycetes</taxon>
        <taxon>Hypocreomycetidae</taxon>
        <taxon>Hypocreales</taxon>
        <taxon>Nectriaceae</taxon>
        <taxon>Fusarium</taxon>
        <taxon>Fusarium fujikuroi species complex</taxon>
    </lineage>
</organism>
<comment type="caution">
    <text evidence="2">The sequence shown here is derived from an EMBL/GenBank/DDBJ whole genome shotgun (WGS) entry which is preliminary data.</text>
</comment>
<dbReference type="AlphaFoldDB" id="A0A8H4Z9H4"/>
<evidence type="ECO:0000313" key="2">
    <source>
        <dbReference type="EMBL" id="KAF5241905.1"/>
    </source>
</evidence>
<accession>A0A8H4Z9H4</accession>
<dbReference type="Proteomes" id="UP000573603">
    <property type="component" value="Unassembled WGS sequence"/>
</dbReference>
<proteinExistence type="predicted"/>
<keyword evidence="1" id="KW-0812">Transmembrane</keyword>
<keyword evidence="3" id="KW-1185">Reference proteome</keyword>
<gene>
    <name evidence="2" type="ORF">FANTH_8929</name>
</gene>